<evidence type="ECO:0000313" key="2">
    <source>
        <dbReference type="EMBL" id="SFB12237.1"/>
    </source>
</evidence>
<dbReference type="Proteomes" id="UP000198619">
    <property type="component" value="Unassembled WGS sequence"/>
</dbReference>
<organism evidence="2 3">
    <name type="scientific">Clostridium frigidicarnis</name>
    <dbReference type="NCBI Taxonomy" id="84698"/>
    <lineage>
        <taxon>Bacteria</taxon>
        <taxon>Bacillati</taxon>
        <taxon>Bacillota</taxon>
        <taxon>Clostridia</taxon>
        <taxon>Eubacteriales</taxon>
        <taxon>Clostridiaceae</taxon>
        <taxon>Clostridium</taxon>
    </lineage>
</organism>
<name>A0A1I0YH91_9CLOT</name>
<gene>
    <name evidence="2" type="ORF">SAMN04488528_101314</name>
</gene>
<proteinExistence type="predicted"/>
<sequence length="249" mass="28828">MKKIKICFPRILGLICMISSIFSRSNNMSISTILSIVIFLIGIVLFMYGEKLYKGGNKNYSEHTDINNIIFNRLIFKVIGWLIVIFLAIAFIEKPRIWKVWGRSPQISNGAINLLDIIDENKYCKLNKKVGFAYNEKVITYVKDINRYGSSLSFTLIVENGTDEILKNDPDKFFVEDNMKNKYFLNLFKNIKFEEPIEPGKVNEAKILIEGIDERIVGFTVNAYLDGKSNLCDEEDKYIRIRISSDDFR</sequence>
<protein>
    <submittedName>
        <fullName evidence="2">Uncharacterized protein</fullName>
    </submittedName>
</protein>
<keyword evidence="1" id="KW-0472">Membrane</keyword>
<accession>A0A1I0YH91</accession>
<keyword evidence="1" id="KW-0812">Transmembrane</keyword>
<keyword evidence="3" id="KW-1185">Reference proteome</keyword>
<evidence type="ECO:0000256" key="1">
    <source>
        <dbReference type="SAM" id="Phobius"/>
    </source>
</evidence>
<keyword evidence="1" id="KW-1133">Transmembrane helix</keyword>
<reference evidence="2 3" key="1">
    <citation type="submission" date="2016-10" db="EMBL/GenBank/DDBJ databases">
        <authorList>
            <person name="de Groot N.N."/>
        </authorList>
    </citation>
    <scope>NUCLEOTIDE SEQUENCE [LARGE SCALE GENOMIC DNA]</scope>
    <source>
        <strain evidence="2 3">DSM 12271</strain>
    </source>
</reference>
<dbReference type="EMBL" id="FOKI01000013">
    <property type="protein sequence ID" value="SFB12237.1"/>
    <property type="molecule type" value="Genomic_DNA"/>
</dbReference>
<dbReference type="AlphaFoldDB" id="A0A1I0YH91"/>
<evidence type="ECO:0000313" key="3">
    <source>
        <dbReference type="Proteomes" id="UP000198619"/>
    </source>
</evidence>
<feature type="transmembrane region" description="Helical" evidence="1">
    <location>
        <begin position="70"/>
        <end position="92"/>
    </location>
</feature>
<feature type="transmembrane region" description="Helical" evidence="1">
    <location>
        <begin position="29"/>
        <end position="49"/>
    </location>
</feature>
<dbReference type="RefSeq" id="WP_090040961.1">
    <property type="nucleotide sequence ID" value="NZ_FOKI01000013.1"/>
</dbReference>